<keyword evidence="1" id="KW-0808">Transferase</keyword>
<name>A0A1I5UQF3_9PSEU</name>
<evidence type="ECO:0000259" key="4">
    <source>
        <dbReference type="PROSITE" id="PS51186"/>
    </source>
</evidence>
<reference evidence="6 7" key="1">
    <citation type="submission" date="2016-10" db="EMBL/GenBank/DDBJ databases">
        <authorList>
            <person name="de Groot N.N."/>
        </authorList>
    </citation>
    <scope>NUCLEOTIDE SEQUENCE [LARGE SCALE GENOMIC DNA]</scope>
    <source>
        <strain evidence="6 7">DSM 44637</strain>
    </source>
</reference>
<dbReference type="Gene3D" id="3.10.20.30">
    <property type="match status" value="1"/>
</dbReference>
<evidence type="ECO:0000313" key="7">
    <source>
        <dbReference type="Proteomes" id="UP000199137"/>
    </source>
</evidence>
<dbReference type="OrthoDB" id="9801223at2"/>
<dbReference type="PROSITE" id="PS51085">
    <property type="entry name" value="2FE2S_FER_2"/>
    <property type="match status" value="1"/>
</dbReference>
<keyword evidence="8" id="KW-1185">Reference proteome</keyword>
<evidence type="ECO:0000256" key="1">
    <source>
        <dbReference type="ARBA" id="ARBA00022679"/>
    </source>
</evidence>
<dbReference type="Pfam" id="PF00111">
    <property type="entry name" value="Fer2"/>
    <property type="match status" value="1"/>
</dbReference>
<dbReference type="PANTHER" id="PTHR30602:SF12">
    <property type="entry name" value="AMINO-ACID ACETYLTRANSFERASE NAGS1, CHLOROPLASTIC-RELATED"/>
    <property type="match status" value="1"/>
</dbReference>
<accession>A0A1I5UQF3</accession>
<dbReference type="RefSeq" id="WP_143132496.1">
    <property type="nucleotide sequence ID" value="NZ_FOWC01000008.1"/>
</dbReference>
<dbReference type="CDD" id="cd00207">
    <property type="entry name" value="fer2"/>
    <property type="match status" value="1"/>
</dbReference>
<dbReference type="GO" id="GO:0006526">
    <property type="term" value="P:L-arginine biosynthetic process"/>
    <property type="evidence" value="ECO:0007669"/>
    <property type="project" value="InterPro"/>
</dbReference>
<protein>
    <submittedName>
        <fullName evidence="5">GNAT family N-acetyltransferase</fullName>
    </submittedName>
    <submittedName>
        <fullName evidence="6">N-acetylglutamate synthase, GNAT family</fullName>
    </submittedName>
</protein>
<sequence length="266" mass="29103">MSDERKRARFEVIVSQGGDEIIDAAFRNAERGDAFAMYELSKPFVATGGLIARDLELFDTDAEEFYVVEIDRKVVACAGIRRFAGRAEIFNVVVDGRWQSLGIGGFLLASMLIVLESEGFPTAVVFTKTTKGWFARHGFVQMDPAPLPAERLAMLDPERKSIPMVRPTVRALDSIDALPLITELRVRFELSGLEAVWDDGCDSLLAFAEKNDIDTASLCRGGVCGTCSSVLKRGTVSYHVRPEVDPGEGSVLLCISRPAANLVLDL</sequence>
<dbReference type="PANTHER" id="PTHR30602">
    <property type="entry name" value="AMINO-ACID ACETYLTRANSFERASE"/>
    <property type="match status" value="1"/>
</dbReference>
<dbReference type="Proteomes" id="UP000470404">
    <property type="component" value="Unassembled WGS sequence"/>
</dbReference>
<keyword evidence="2" id="KW-0012">Acyltransferase</keyword>
<dbReference type="InterPro" id="IPR036010">
    <property type="entry name" value="2Fe-2S_ferredoxin-like_sf"/>
</dbReference>
<dbReference type="Proteomes" id="UP000199137">
    <property type="component" value="Unassembled WGS sequence"/>
</dbReference>
<evidence type="ECO:0000313" key="6">
    <source>
        <dbReference type="EMBL" id="SFP97287.1"/>
    </source>
</evidence>
<dbReference type="EMBL" id="FOWC01000008">
    <property type="protein sequence ID" value="SFP97287.1"/>
    <property type="molecule type" value="Genomic_DNA"/>
</dbReference>
<dbReference type="InterPro" id="IPR006058">
    <property type="entry name" value="2Fe2S_fd_BS"/>
</dbReference>
<feature type="domain" description="2Fe-2S ferredoxin-type" evidence="3">
    <location>
        <begin position="184"/>
        <end position="266"/>
    </location>
</feature>
<reference evidence="5 8" key="2">
    <citation type="submission" date="2020-01" db="EMBL/GenBank/DDBJ databases">
        <title>Insect and environment-associated Actinomycetes.</title>
        <authorList>
            <person name="Currrie C."/>
            <person name="Chevrette M."/>
            <person name="Carlson C."/>
            <person name="Stubbendieck R."/>
            <person name="Wendt-Pienkowski E."/>
        </authorList>
    </citation>
    <scope>NUCLEOTIDE SEQUENCE [LARGE SCALE GENOMIC DNA]</scope>
    <source>
        <strain evidence="5 8">SID8386</strain>
    </source>
</reference>
<dbReference type="EMBL" id="JAAGNC010000090">
    <property type="protein sequence ID" value="NEC57497.1"/>
    <property type="molecule type" value="Genomic_DNA"/>
</dbReference>
<evidence type="ECO:0000313" key="8">
    <source>
        <dbReference type="Proteomes" id="UP000470404"/>
    </source>
</evidence>
<dbReference type="AlphaFoldDB" id="A0A1I5UQF3"/>
<dbReference type="InterPro" id="IPR001041">
    <property type="entry name" value="2Fe-2S_ferredoxin-type"/>
</dbReference>
<dbReference type="SUPFAM" id="SSF55729">
    <property type="entry name" value="Acyl-CoA N-acyltransferases (Nat)"/>
    <property type="match status" value="1"/>
</dbReference>
<evidence type="ECO:0000313" key="5">
    <source>
        <dbReference type="EMBL" id="NEC57497.1"/>
    </source>
</evidence>
<dbReference type="PROSITE" id="PS51186">
    <property type="entry name" value="GNAT"/>
    <property type="match status" value="1"/>
</dbReference>
<proteinExistence type="predicted"/>
<dbReference type="InterPro" id="IPR016181">
    <property type="entry name" value="Acyl_CoA_acyltransferase"/>
</dbReference>
<gene>
    <name evidence="5" type="ORF">G3I59_18300</name>
    <name evidence="6" type="ORF">SAMN05421854_10846</name>
</gene>
<dbReference type="PROSITE" id="PS00197">
    <property type="entry name" value="2FE2S_FER_1"/>
    <property type="match status" value="1"/>
</dbReference>
<evidence type="ECO:0000256" key="2">
    <source>
        <dbReference type="ARBA" id="ARBA00023315"/>
    </source>
</evidence>
<dbReference type="GO" id="GO:0051537">
    <property type="term" value="F:2 iron, 2 sulfur cluster binding"/>
    <property type="evidence" value="ECO:0007669"/>
    <property type="project" value="InterPro"/>
</dbReference>
<evidence type="ECO:0000259" key="3">
    <source>
        <dbReference type="PROSITE" id="PS51085"/>
    </source>
</evidence>
<dbReference type="Gene3D" id="3.40.630.30">
    <property type="match status" value="1"/>
</dbReference>
<dbReference type="InterPro" id="IPR000182">
    <property type="entry name" value="GNAT_dom"/>
</dbReference>
<dbReference type="GO" id="GO:0004042">
    <property type="term" value="F:L-glutamate N-acetyltransferase activity"/>
    <property type="evidence" value="ECO:0007669"/>
    <property type="project" value="InterPro"/>
</dbReference>
<dbReference type="InterPro" id="IPR012675">
    <property type="entry name" value="Beta-grasp_dom_sf"/>
</dbReference>
<dbReference type="Pfam" id="PF13508">
    <property type="entry name" value="Acetyltransf_7"/>
    <property type="match status" value="1"/>
</dbReference>
<dbReference type="CDD" id="cd04301">
    <property type="entry name" value="NAT_SF"/>
    <property type="match status" value="1"/>
</dbReference>
<dbReference type="SUPFAM" id="SSF54292">
    <property type="entry name" value="2Fe-2S ferredoxin-like"/>
    <property type="match status" value="1"/>
</dbReference>
<dbReference type="GO" id="GO:0005737">
    <property type="term" value="C:cytoplasm"/>
    <property type="evidence" value="ECO:0007669"/>
    <property type="project" value="InterPro"/>
</dbReference>
<dbReference type="InterPro" id="IPR010167">
    <property type="entry name" value="NH2A_AcTrfase"/>
</dbReference>
<organism evidence="6 7">
    <name type="scientific">Amycolatopsis rubida</name>
    <dbReference type="NCBI Taxonomy" id="112413"/>
    <lineage>
        <taxon>Bacteria</taxon>
        <taxon>Bacillati</taxon>
        <taxon>Actinomycetota</taxon>
        <taxon>Actinomycetes</taxon>
        <taxon>Pseudonocardiales</taxon>
        <taxon>Pseudonocardiaceae</taxon>
        <taxon>Amycolatopsis</taxon>
    </lineage>
</organism>
<feature type="domain" description="N-acetyltransferase" evidence="4">
    <location>
        <begin position="24"/>
        <end position="169"/>
    </location>
</feature>
<dbReference type="STRING" id="112413.SAMN05421854_10846"/>